<evidence type="ECO:0000256" key="1">
    <source>
        <dbReference type="SAM" id="MobiDB-lite"/>
    </source>
</evidence>
<feature type="region of interest" description="Disordered" evidence="1">
    <location>
        <begin position="1"/>
        <end position="34"/>
    </location>
</feature>
<evidence type="ECO:0000313" key="3">
    <source>
        <dbReference type="Proteomes" id="UP001273589"/>
    </source>
</evidence>
<proteinExistence type="predicted"/>
<dbReference type="EMBL" id="JARAWN010000005">
    <property type="protein sequence ID" value="MDX3128542.1"/>
    <property type="molecule type" value="Genomic_DNA"/>
</dbReference>
<reference evidence="2" key="1">
    <citation type="journal article" date="2023" name="Microb. Genom.">
        <title>Mesoterricola silvestris gen. nov., sp. nov., Mesoterricola sediminis sp. nov., Geothrix oryzae sp. nov., Geothrix edaphica sp. nov., Geothrix rubra sp. nov., and Geothrix limicola sp. nov., six novel members of Acidobacteriota isolated from soils.</title>
        <authorList>
            <person name="Weisberg A.J."/>
            <person name="Pearce E."/>
            <person name="Kramer C.G."/>
            <person name="Chang J.H."/>
            <person name="Clarke C.R."/>
        </authorList>
    </citation>
    <scope>NUCLEOTIDE SEQUENCE</scope>
    <source>
        <strain evidence="2">ND06-05F</strain>
    </source>
</reference>
<accession>A0AAJ2PJP7</accession>
<protein>
    <submittedName>
        <fullName evidence="2">Uncharacterized protein</fullName>
    </submittedName>
</protein>
<name>A0AAJ2PJP7_9ACTN</name>
<evidence type="ECO:0000313" key="2">
    <source>
        <dbReference type="EMBL" id="MDX3128542.1"/>
    </source>
</evidence>
<dbReference type="AlphaFoldDB" id="A0AAJ2PJP7"/>
<sequence>MPNETTTCDVGGTASGETQSARTASADAKARPAQDRVLVAELQSALAELQ</sequence>
<dbReference type="RefSeq" id="WP_319688694.1">
    <property type="nucleotide sequence ID" value="NZ_JARAWN010000005.1"/>
</dbReference>
<organism evidence="2 3">
    <name type="scientific">Streptomyces europaeiscabiei</name>
    <dbReference type="NCBI Taxonomy" id="146819"/>
    <lineage>
        <taxon>Bacteria</taxon>
        <taxon>Bacillati</taxon>
        <taxon>Actinomycetota</taxon>
        <taxon>Actinomycetes</taxon>
        <taxon>Kitasatosporales</taxon>
        <taxon>Streptomycetaceae</taxon>
        <taxon>Streptomyces</taxon>
    </lineage>
</organism>
<dbReference type="Proteomes" id="UP001273589">
    <property type="component" value="Unassembled WGS sequence"/>
</dbReference>
<gene>
    <name evidence="2" type="ORF">PV367_01690</name>
</gene>
<comment type="caution">
    <text evidence="2">The sequence shown here is derived from an EMBL/GenBank/DDBJ whole genome shotgun (WGS) entry which is preliminary data.</text>
</comment>